<keyword evidence="1" id="KW-1133">Transmembrane helix</keyword>
<dbReference type="PANTHER" id="PTHR10587">
    <property type="entry name" value="GLYCOSYL TRANSFERASE-RELATED"/>
    <property type="match status" value="1"/>
</dbReference>
<dbReference type="PANTHER" id="PTHR10587:SF125">
    <property type="entry name" value="POLYSACCHARIDE DEACETYLASE YHEN-RELATED"/>
    <property type="match status" value="1"/>
</dbReference>
<evidence type="ECO:0000259" key="2">
    <source>
        <dbReference type="PROSITE" id="PS51677"/>
    </source>
</evidence>
<comment type="caution">
    <text evidence="3">The sequence shown here is derived from an EMBL/GenBank/DDBJ whole genome shotgun (WGS) entry which is preliminary data.</text>
</comment>
<sequence length="456" mass="51629">MKRKLYGIVVAALYILFGVYFYHDPMILKNTSLTVEMGSHLDPYDNIQNIVFGTKKDVDIKGEVDLKKPGDYVITYVFKDKAKTVNVAVRDTQGPHLEVADKKFDLNTKIRPECFVTKVSDASEFEVSFDKKPDLDRVGEQKLKIVAKDIYGNSTEKDVVLNRIQDKKPPVFPKIDKLKVMQGTSEDISSQIKVKDDLDPEPKVKIDTSSLDIFTPGLYTITAKASDRSGNDKDQSLEVEVVPNPEYSEKVVYLTFDDGLSENTKEVLDILKKHKVKATFFVTGHDENHREYIKEAYDQGHAIGLHSYTHDYAKIYSSTDAYFADLDAVNDMVEEITGQRSDILRFPGGSSNRVSANYSKGIMSQLTDRVIKEGYQYFDWNVSSGDAEGNDVPKDRIIELSCTDAYDHVNLLFHDSSPKDSTVAALDTIIQYYKDKGYKFYPLTKDSYICHHSTVN</sequence>
<dbReference type="Gene3D" id="2.60.40.10">
    <property type="entry name" value="Immunoglobulins"/>
    <property type="match status" value="2"/>
</dbReference>
<feature type="transmembrane region" description="Helical" evidence="1">
    <location>
        <begin position="5"/>
        <end position="23"/>
    </location>
</feature>
<evidence type="ECO:0000256" key="1">
    <source>
        <dbReference type="SAM" id="Phobius"/>
    </source>
</evidence>
<accession>A0A7W8D0J2</accession>
<feature type="domain" description="NodB homology" evidence="2">
    <location>
        <begin position="250"/>
        <end position="441"/>
    </location>
</feature>
<evidence type="ECO:0000313" key="4">
    <source>
        <dbReference type="Proteomes" id="UP000521313"/>
    </source>
</evidence>
<dbReference type="SUPFAM" id="SSF88713">
    <property type="entry name" value="Glycoside hydrolase/deacetylase"/>
    <property type="match status" value="1"/>
</dbReference>
<dbReference type="InterPro" id="IPR050248">
    <property type="entry name" value="Polysacc_deacetylase_ArnD"/>
</dbReference>
<proteinExistence type="predicted"/>
<name>A0A7W8D0J2_9FIRM</name>
<dbReference type="InterPro" id="IPR002509">
    <property type="entry name" value="NODB_dom"/>
</dbReference>
<dbReference type="EMBL" id="JACHHD010000008">
    <property type="protein sequence ID" value="MBB5184941.1"/>
    <property type="molecule type" value="Genomic_DNA"/>
</dbReference>
<dbReference type="InterPro" id="IPR011330">
    <property type="entry name" value="Glyco_hydro/deAcase_b/a-brl"/>
</dbReference>
<dbReference type="GO" id="GO:0005975">
    <property type="term" value="P:carbohydrate metabolic process"/>
    <property type="evidence" value="ECO:0007669"/>
    <property type="project" value="InterPro"/>
</dbReference>
<dbReference type="Proteomes" id="UP000521313">
    <property type="component" value="Unassembled WGS sequence"/>
</dbReference>
<protein>
    <submittedName>
        <fullName evidence="3">Peptidoglycan/xylan/chitin deacetylase (PgdA/CDA1 family)</fullName>
    </submittedName>
</protein>
<dbReference type="RefSeq" id="WP_183375362.1">
    <property type="nucleotide sequence ID" value="NZ_JACHHD010000008.1"/>
</dbReference>
<dbReference type="PROSITE" id="PS51677">
    <property type="entry name" value="NODB"/>
    <property type="match status" value="1"/>
</dbReference>
<dbReference type="Gene3D" id="3.20.20.370">
    <property type="entry name" value="Glycoside hydrolase/deacetylase"/>
    <property type="match status" value="1"/>
</dbReference>
<dbReference type="InterPro" id="IPR013783">
    <property type="entry name" value="Ig-like_fold"/>
</dbReference>
<dbReference type="Pfam" id="PF01522">
    <property type="entry name" value="Polysacc_deac_1"/>
    <property type="match status" value="1"/>
</dbReference>
<dbReference type="Pfam" id="PF07523">
    <property type="entry name" value="Big_3"/>
    <property type="match status" value="1"/>
</dbReference>
<evidence type="ECO:0000313" key="3">
    <source>
        <dbReference type="EMBL" id="MBB5184941.1"/>
    </source>
</evidence>
<organism evidence="3 4">
    <name type="scientific">Faecalicoccus acidiformans</name>
    <dbReference type="NCBI Taxonomy" id="915173"/>
    <lineage>
        <taxon>Bacteria</taxon>
        <taxon>Bacillati</taxon>
        <taxon>Bacillota</taxon>
        <taxon>Erysipelotrichia</taxon>
        <taxon>Erysipelotrichales</taxon>
        <taxon>Erysipelotrichaceae</taxon>
        <taxon>Faecalicoccus</taxon>
    </lineage>
</organism>
<keyword evidence="1" id="KW-0812">Transmembrane</keyword>
<dbReference type="CDD" id="cd10944">
    <property type="entry name" value="CE4_SmPgdA_like"/>
    <property type="match status" value="1"/>
</dbReference>
<keyword evidence="1" id="KW-0472">Membrane</keyword>
<dbReference type="InterPro" id="IPR022038">
    <property type="entry name" value="Ig-like_bact"/>
</dbReference>
<dbReference type="GO" id="GO:0016810">
    <property type="term" value="F:hydrolase activity, acting on carbon-nitrogen (but not peptide) bonds"/>
    <property type="evidence" value="ECO:0007669"/>
    <property type="project" value="InterPro"/>
</dbReference>
<gene>
    <name evidence="3" type="ORF">HNQ43_000988</name>
</gene>
<reference evidence="3 4" key="1">
    <citation type="submission" date="2020-08" db="EMBL/GenBank/DDBJ databases">
        <title>Genomic Encyclopedia of Type Strains, Phase IV (KMG-IV): sequencing the most valuable type-strain genomes for metagenomic binning, comparative biology and taxonomic classification.</title>
        <authorList>
            <person name="Goeker M."/>
        </authorList>
    </citation>
    <scope>NUCLEOTIDE SEQUENCE [LARGE SCALE GENOMIC DNA]</scope>
    <source>
        <strain evidence="3 4">DSM 26963</strain>
    </source>
</reference>
<dbReference type="AlphaFoldDB" id="A0A7W8D0J2"/>